<evidence type="ECO:0000313" key="4">
    <source>
        <dbReference type="Proteomes" id="UP000694925"/>
    </source>
</evidence>
<dbReference type="GO" id="GO:0005654">
    <property type="term" value="C:nucleoplasm"/>
    <property type="evidence" value="ECO:0007669"/>
    <property type="project" value="TreeGrafter"/>
</dbReference>
<keyword evidence="2" id="KW-0539">Nucleus</keyword>
<organism evidence="4 5">
    <name type="scientific">Ceratina calcarata</name>
    <dbReference type="NCBI Taxonomy" id="156304"/>
    <lineage>
        <taxon>Eukaryota</taxon>
        <taxon>Metazoa</taxon>
        <taxon>Ecdysozoa</taxon>
        <taxon>Arthropoda</taxon>
        <taxon>Hexapoda</taxon>
        <taxon>Insecta</taxon>
        <taxon>Pterygota</taxon>
        <taxon>Neoptera</taxon>
        <taxon>Endopterygota</taxon>
        <taxon>Hymenoptera</taxon>
        <taxon>Apocrita</taxon>
        <taxon>Aculeata</taxon>
        <taxon>Apoidea</taxon>
        <taxon>Anthophila</taxon>
        <taxon>Apidae</taxon>
        <taxon>Ceratina</taxon>
        <taxon>Zadontomerus</taxon>
    </lineage>
</organism>
<protein>
    <submittedName>
        <fullName evidence="5">Protein saal1 isoform X1</fullName>
    </submittedName>
</protein>
<evidence type="ECO:0000256" key="2">
    <source>
        <dbReference type="ARBA" id="ARBA00023242"/>
    </source>
</evidence>
<dbReference type="RefSeq" id="XP_017883519.1">
    <property type="nucleotide sequence ID" value="XM_018028030.2"/>
</dbReference>
<sequence length="426" mass="48909">MSEAQEGESDKMKSNVILETQEVDESDIEKLKGDTVGDTLYSGKWIVNILLSISKVHEEGWNEKLEYDLCTLWDMTTEIDIIKFLFDNDYFKIAEYVLNSSDEPRFIEIILGITGNMTCDPLILDALAENEKFVELILRYLSFEDSATLVQVLRLLRSALWSIQTNPESKWRDHLRNSTILREIIPFILKSSTNEELLITTTSFLRTAADIDLPTGETLLNELFLSSQSSSFLSEMLESFQEVLPQDENHYSPSTLKYFEDWLEVFSNLPKDQLYLEILQDDNLARTVEIPRRILTNFVDPCNIHPLDGTKASCIYRCAEMILDFRLSKLLTAVSTVDINSTILKIIDNIDTAMKEEEEDPEEAMDELLKYLEGYWVKVSSISSTDEILNILKTNEKVVIDHTISLLKSKIPEEKIDRIRAGLSNE</sequence>
<comment type="similarity">
    <text evidence="3">Belongs to the SAAL1 family.</text>
</comment>
<accession>A0AAJ7J313</accession>
<dbReference type="PANTHER" id="PTHR23424:SF23">
    <property type="entry name" value="PROTEIN SAAL1"/>
    <property type="match status" value="1"/>
</dbReference>
<evidence type="ECO:0000313" key="5">
    <source>
        <dbReference type="RefSeq" id="XP_017883519.1"/>
    </source>
</evidence>
<dbReference type="AlphaFoldDB" id="A0AAJ7J313"/>
<keyword evidence="4" id="KW-1185">Reference proteome</keyword>
<comment type="subcellular location">
    <subcellularLocation>
        <location evidence="1">Nucleus</location>
    </subcellularLocation>
</comment>
<dbReference type="Proteomes" id="UP000694925">
    <property type="component" value="Unplaced"/>
</dbReference>
<dbReference type="PANTHER" id="PTHR23424">
    <property type="entry name" value="SERUM AMYLOID A"/>
    <property type="match status" value="1"/>
</dbReference>
<reference evidence="5" key="1">
    <citation type="submission" date="2025-08" db="UniProtKB">
        <authorList>
            <consortium name="RefSeq"/>
        </authorList>
    </citation>
    <scope>IDENTIFICATION</scope>
    <source>
        <tissue evidence="5">Whole body</tissue>
    </source>
</reference>
<dbReference type="InterPro" id="IPR052464">
    <property type="entry name" value="Synovial_Prolif_Regulator"/>
</dbReference>
<proteinExistence type="inferred from homology"/>
<dbReference type="KEGG" id="ccal:108627018"/>
<gene>
    <name evidence="5" type="primary">LOC108627018</name>
</gene>
<name>A0AAJ7J313_9HYME</name>
<dbReference type="GeneID" id="108627018"/>
<evidence type="ECO:0000256" key="1">
    <source>
        <dbReference type="ARBA" id="ARBA00004123"/>
    </source>
</evidence>
<evidence type="ECO:0000256" key="3">
    <source>
        <dbReference type="ARBA" id="ARBA00038401"/>
    </source>
</evidence>